<evidence type="ECO:0000313" key="2">
    <source>
        <dbReference type="EMBL" id="MCF4100400.1"/>
    </source>
</evidence>
<feature type="domain" description="DUF4412" evidence="1">
    <location>
        <begin position="86"/>
        <end position="203"/>
    </location>
</feature>
<dbReference type="InterPro" id="IPR025524">
    <property type="entry name" value="DUF4412"/>
</dbReference>
<keyword evidence="3" id="KW-1185">Reference proteome</keyword>
<reference evidence="2" key="1">
    <citation type="submission" date="2022-01" db="EMBL/GenBank/DDBJ databases">
        <title>Gillisia lutea sp. nov., isolated from marine plastic residues from the Malvarosa beach (Valencia, Spain).</title>
        <authorList>
            <person name="Vidal-Verdu A."/>
            <person name="Molina-Menor E."/>
            <person name="Satari L."/>
            <person name="Pascual J."/>
            <person name="Pereto J."/>
            <person name="Porcar M."/>
        </authorList>
    </citation>
    <scope>NUCLEOTIDE SEQUENCE</scope>
    <source>
        <strain evidence="2">M10.2A</strain>
    </source>
</reference>
<sequence length="270" mass="31168">MKKTILTGVLAIAFIIPSHAQILKKLKKKVQTQVERTVVDKAAEETDKSLDKIMHVQLEKSGFPIGMEQVDLSEVPQTYEFDWKYDMKITSKDGDVTMNYFLKKDQPYFGAKLPNTEEMFMVMDPIRKITVMYMGSEANKMIMATKIPEGSLEQTEEYIKNENKLQDINIKEIGNKTILEFNCKGYQTENEDGVYTFYVTTDARISFQNIFNTGKDNMPDSFNPEWLQNGEALMLQMIMEGKKNAKKNITMTCINLEKTFFKIKKADYSN</sequence>
<protein>
    <submittedName>
        <fullName evidence="2">DUF4412 domain-containing protein</fullName>
    </submittedName>
</protein>
<proteinExistence type="predicted"/>
<comment type="caution">
    <text evidence="2">The sequence shown here is derived from an EMBL/GenBank/DDBJ whole genome shotgun (WGS) entry which is preliminary data.</text>
</comment>
<accession>A0ABS9EBZ3</accession>
<name>A0ABS9EBZ3_9FLAO</name>
<dbReference type="Pfam" id="PF14371">
    <property type="entry name" value="DUF4412"/>
    <property type="match status" value="1"/>
</dbReference>
<dbReference type="RefSeq" id="WP_236132548.1">
    <property type="nucleotide sequence ID" value="NZ_JAKGTH010000006.1"/>
</dbReference>
<organism evidence="2 3">
    <name type="scientific">Gillisia lutea</name>
    <dbReference type="NCBI Taxonomy" id="2909668"/>
    <lineage>
        <taxon>Bacteria</taxon>
        <taxon>Pseudomonadati</taxon>
        <taxon>Bacteroidota</taxon>
        <taxon>Flavobacteriia</taxon>
        <taxon>Flavobacteriales</taxon>
        <taxon>Flavobacteriaceae</taxon>
        <taxon>Gillisia</taxon>
    </lineage>
</organism>
<evidence type="ECO:0000259" key="1">
    <source>
        <dbReference type="Pfam" id="PF14371"/>
    </source>
</evidence>
<dbReference type="EMBL" id="JAKGTH010000006">
    <property type="protein sequence ID" value="MCF4100400.1"/>
    <property type="molecule type" value="Genomic_DNA"/>
</dbReference>
<gene>
    <name evidence="2" type="ORF">L1I30_01860</name>
</gene>
<evidence type="ECO:0000313" key="3">
    <source>
        <dbReference type="Proteomes" id="UP001179363"/>
    </source>
</evidence>
<dbReference type="Proteomes" id="UP001179363">
    <property type="component" value="Unassembled WGS sequence"/>
</dbReference>